<proteinExistence type="inferred from homology"/>
<dbReference type="Gene3D" id="3.40.630.30">
    <property type="match status" value="1"/>
</dbReference>
<evidence type="ECO:0000259" key="4">
    <source>
        <dbReference type="PROSITE" id="PS51186"/>
    </source>
</evidence>
<dbReference type="EMBL" id="SWFM01000003">
    <property type="protein sequence ID" value="TKD70390.1"/>
    <property type="molecule type" value="Genomic_DNA"/>
</dbReference>
<comment type="similarity">
    <text evidence="3">Belongs to the acetyltransferase family. RimJ subfamily.</text>
</comment>
<feature type="domain" description="N-acetyltransferase" evidence="4">
    <location>
        <begin position="4"/>
        <end position="170"/>
    </location>
</feature>
<evidence type="ECO:0000256" key="1">
    <source>
        <dbReference type="ARBA" id="ARBA00022679"/>
    </source>
</evidence>
<accession>A0A4U1MJ31</accession>
<dbReference type="Pfam" id="PF13302">
    <property type="entry name" value="Acetyltransf_3"/>
    <property type="match status" value="1"/>
</dbReference>
<dbReference type="AlphaFoldDB" id="A0A4U1MJ31"/>
<keyword evidence="2" id="KW-0012">Acyltransferase</keyword>
<sequence>MMEITIEKLQYSDARKLFEFECENREYFEGMVPSRGDEFYHFETFIERLGSLINEQALGLSSFHLIKNNHDLILGRINIVDIDQLQNLGHIGYRVGKDHTGKGIAQKALKLLTEGIRNEGVKQLFAKTTSNNIASQKVLEKNGFKQISTSEEEIKMRGQILKFVHYKRLI</sequence>
<dbReference type="GO" id="GO:0008999">
    <property type="term" value="F:protein-N-terminal-alanine acetyltransferase activity"/>
    <property type="evidence" value="ECO:0007669"/>
    <property type="project" value="TreeGrafter"/>
</dbReference>
<dbReference type="GO" id="GO:0005737">
    <property type="term" value="C:cytoplasm"/>
    <property type="evidence" value="ECO:0007669"/>
    <property type="project" value="TreeGrafter"/>
</dbReference>
<dbReference type="InterPro" id="IPR051531">
    <property type="entry name" value="N-acetyltransferase"/>
</dbReference>
<evidence type="ECO:0000256" key="2">
    <source>
        <dbReference type="ARBA" id="ARBA00023315"/>
    </source>
</evidence>
<protein>
    <submittedName>
        <fullName evidence="5">GNAT family N-acetyltransferase</fullName>
    </submittedName>
</protein>
<dbReference type="PANTHER" id="PTHR43792">
    <property type="entry name" value="GNAT FAMILY, PUTATIVE (AFU_ORTHOLOGUE AFUA_3G00765)-RELATED-RELATED"/>
    <property type="match status" value="1"/>
</dbReference>
<dbReference type="PANTHER" id="PTHR43792:SF8">
    <property type="entry name" value="[RIBOSOMAL PROTEIN US5]-ALANINE N-ACETYLTRANSFERASE"/>
    <property type="match status" value="1"/>
</dbReference>
<evidence type="ECO:0000256" key="3">
    <source>
        <dbReference type="ARBA" id="ARBA00038502"/>
    </source>
</evidence>
<name>A0A4U1MJ31_9BACL</name>
<dbReference type="Proteomes" id="UP000310541">
    <property type="component" value="Unassembled WGS sequence"/>
</dbReference>
<evidence type="ECO:0000313" key="5">
    <source>
        <dbReference type="EMBL" id="TKD70390.1"/>
    </source>
</evidence>
<dbReference type="OrthoDB" id="9801656at2"/>
<dbReference type="SUPFAM" id="SSF55729">
    <property type="entry name" value="Acyl-CoA N-acyltransferases (Nat)"/>
    <property type="match status" value="1"/>
</dbReference>
<dbReference type="InterPro" id="IPR000182">
    <property type="entry name" value="GNAT_dom"/>
</dbReference>
<gene>
    <name evidence="5" type="ORF">FBF83_11955</name>
</gene>
<comment type="caution">
    <text evidence="5">The sequence shown here is derived from an EMBL/GenBank/DDBJ whole genome shotgun (WGS) entry which is preliminary data.</text>
</comment>
<dbReference type="PROSITE" id="PS51186">
    <property type="entry name" value="GNAT"/>
    <property type="match status" value="1"/>
</dbReference>
<dbReference type="InterPro" id="IPR016181">
    <property type="entry name" value="Acyl_CoA_acyltransferase"/>
</dbReference>
<reference evidence="5 6" key="1">
    <citation type="submission" date="2019-04" db="EMBL/GenBank/DDBJ databases">
        <title>Genome sequence of Bacillus hwajinpoensis strain Y2.</title>
        <authorList>
            <person name="Fair J.L."/>
            <person name="Maclea K.S."/>
        </authorList>
    </citation>
    <scope>NUCLEOTIDE SEQUENCE [LARGE SCALE GENOMIC DNA]</scope>
    <source>
        <strain evidence="5 6">Y2</strain>
    </source>
</reference>
<keyword evidence="1 5" id="KW-0808">Transferase</keyword>
<organism evidence="5 6">
    <name type="scientific">Guptibacillus hwajinpoensis</name>
    <dbReference type="NCBI Taxonomy" id="208199"/>
    <lineage>
        <taxon>Bacteria</taxon>
        <taxon>Bacillati</taxon>
        <taxon>Bacillota</taxon>
        <taxon>Bacilli</taxon>
        <taxon>Bacillales</taxon>
        <taxon>Guptibacillaceae</taxon>
        <taxon>Guptibacillus</taxon>
    </lineage>
</organism>
<evidence type="ECO:0000313" key="6">
    <source>
        <dbReference type="Proteomes" id="UP000310541"/>
    </source>
</evidence>